<reference evidence="1 2" key="1">
    <citation type="submission" date="2020-11" db="EMBL/GenBank/DDBJ databases">
        <authorList>
            <person name="Wallbank WR R."/>
            <person name="Pardo Diaz C."/>
            <person name="Kozak K."/>
            <person name="Martin S."/>
            <person name="Jiggins C."/>
            <person name="Moest M."/>
            <person name="Warren A I."/>
            <person name="Generalovic N T."/>
            <person name="Byers J.R.P. K."/>
            <person name="Montejo-Kovacevich G."/>
            <person name="Yen C E."/>
        </authorList>
    </citation>
    <scope>NUCLEOTIDE SEQUENCE [LARGE SCALE GENOMIC DNA]</scope>
</reference>
<dbReference type="EMBL" id="LR899011">
    <property type="protein sequence ID" value="CAD7085335.1"/>
    <property type="molecule type" value="Genomic_DNA"/>
</dbReference>
<accession>A0A7R8YX12</accession>
<dbReference type="InParanoid" id="A0A7R8YX12"/>
<evidence type="ECO:0000313" key="1">
    <source>
        <dbReference type="EMBL" id="CAD7085335.1"/>
    </source>
</evidence>
<evidence type="ECO:0000313" key="2">
    <source>
        <dbReference type="Proteomes" id="UP000594454"/>
    </source>
</evidence>
<gene>
    <name evidence="1" type="ORF">HERILL_LOCUS8185</name>
</gene>
<dbReference type="AlphaFoldDB" id="A0A7R8YX12"/>
<protein>
    <submittedName>
        <fullName evidence="1">Uncharacterized protein</fullName>
    </submittedName>
</protein>
<keyword evidence="2" id="KW-1185">Reference proteome</keyword>
<sequence>MDFLVPVALIRRDVSSNGGYQGSVNPFGGIRLKRIEHGEHVFNSPLIRYPTELRRTELYPVFRQHRFRNAKEIKDSIHRKSGYNFRHEAPDCLYENEFREVIKHDDSSDVSRLLSRIWTNKADEQLLKRSIMEWEP</sequence>
<dbReference type="Proteomes" id="UP000594454">
    <property type="component" value="Chromosome 3"/>
</dbReference>
<name>A0A7R8YX12_HERIL</name>
<proteinExistence type="predicted"/>
<organism evidence="1 2">
    <name type="scientific">Hermetia illucens</name>
    <name type="common">Black soldier fly</name>
    <dbReference type="NCBI Taxonomy" id="343691"/>
    <lineage>
        <taxon>Eukaryota</taxon>
        <taxon>Metazoa</taxon>
        <taxon>Ecdysozoa</taxon>
        <taxon>Arthropoda</taxon>
        <taxon>Hexapoda</taxon>
        <taxon>Insecta</taxon>
        <taxon>Pterygota</taxon>
        <taxon>Neoptera</taxon>
        <taxon>Endopterygota</taxon>
        <taxon>Diptera</taxon>
        <taxon>Brachycera</taxon>
        <taxon>Stratiomyomorpha</taxon>
        <taxon>Stratiomyidae</taxon>
        <taxon>Hermetiinae</taxon>
        <taxon>Hermetia</taxon>
    </lineage>
</organism>